<keyword evidence="3" id="KW-1185">Reference proteome</keyword>
<evidence type="ECO:0000313" key="2">
    <source>
        <dbReference type="EMBL" id="MCS0638401.1"/>
    </source>
</evidence>
<organism evidence="2 3">
    <name type="scientific">Streptomyces pyxinae</name>
    <dbReference type="NCBI Taxonomy" id="2970734"/>
    <lineage>
        <taxon>Bacteria</taxon>
        <taxon>Bacillati</taxon>
        <taxon>Actinomycetota</taxon>
        <taxon>Actinomycetes</taxon>
        <taxon>Kitasatosporales</taxon>
        <taxon>Streptomycetaceae</taxon>
        <taxon>Streptomyces</taxon>
    </lineage>
</organism>
<protein>
    <submittedName>
        <fullName evidence="2">Lycopene cyclase family protein</fullName>
    </submittedName>
</protein>
<feature type="compositionally biased region" description="Gly residues" evidence="1">
    <location>
        <begin position="241"/>
        <end position="251"/>
    </location>
</feature>
<evidence type="ECO:0000256" key="1">
    <source>
        <dbReference type="SAM" id="MobiDB-lite"/>
    </source>
</evidence>
<feature type="compositionally biased region" description="Pro residues" evidence="1">
    <location>
        <begin position="519"/>
        <end position="531"/>
    </location>
</feature>
<feature type="compositionally biased region" description="Pro residues" evidence="1">
    <location>
        <begin position="182"/>
        <end position="198"/>
    </location>
</feature>
<dbReference type="EMBL" id="JANUGQ010000022">
    <property type="protein sequence ID" value="MCS0638401.1"/>
    <property type="molecule type" value="Genomic_DNA"/>
</dbReference>
<gene>
    <name evidence="2" type="ORF">NX801_22640</name>
</gene>
<feature type="compositionally biased region" description="Gly residues" evidence="1">
    <location>
        <begin position="167"/>
        <end position="179"/>
    </location>
</feature>
<feature type="region of interest" description="Disordered" evidence="1">
    <location>
        <begin position="130"/>
        <end position="255"/>
    </location>
</feature>
<dbReference type="Proteomes" id="UP001431313">
    <property type="component" value="Unassembled WGS sequence"/>
</dbReference>
<reference evidence="2" key="1">
    <citation type="submission" date="2022-08" db="EMBL/GenBank/DDBJ databases">
        <authorList>
            <person name="Somphong A."/>
            <person name="Phongsopitanun W."/>
        </authorList>
    </citation>
    <scope>NUCLEOTIDE SEQUENCE</scope>
    <source>
        <strain evidence="2">LP05-1</strain>
    </source>
</reference>
<proteinExistence type="predicted"/>
<dbReference type="Pfam" id="PF05834">
    <property type="entry name" value="Lycopene_cycl"/>
    <property type="match status" value="2"/>
</dbReference>
<dbReference type="InterPro" id="IPR036188">
    <property type="entry name" value="FAD/NAD-bd_sf"/>
</dbReference>
<comment type="caution">
    <text evidence="2">The sequence shown here is derived from an EMBL/GenBank/DDBJ whole genome shotgun (WGS) entry which is preliminary data.</text>
</comment>
<dbReference type="SUPFAM" id="SSF51905">
    <property type="entry name" value="FAD/NAD(P)-binding domain"/>
    <property type="match status" value="1"/>
</dbReference>
<feature type="compositionally biased region" description="Low complexity" evidence="1">
    <location>
        <begin position="218"/>
        <end position="231"/>
    </location>
</feature>
<accession>A0ABT2CNY8</accession>
<name>A0ABT2CNY8_9ACTN</name>
<dbReference type="RefSeq" id="WP_258789688.1">
    <property type="nucleotide sequence ID" value="NZ_JANUGQ010000022.1"/>
</dbReference>
<feature type="region of interest" description="Disordered" evidence="1">
    <location>
        <begin position="516"/>
        <end position="544"/>
    </location>
</feature>
<dbReference type="Gene3D" id="3.50.50.60">
    <property type="entry name" value="FAD/NAD(P)-binding domain"/>
    <property type="match status" value="1"/>
</dbReference>
<evidence type="ECO:0000313" key="3">
    <source>
        <dbReference type="Proteomes" id="UP001431313"/>
    </source>
</evidence>
<sequence length="544" mass="56977">MAAEYAEYADVVIVGAGAAGLSLADALTAPGAGRPRSVTLVEAPDGPLRPPERTWCFWEAGEGPYEDAVAARWDLLRVHAPDGTALDGAPAPLTYKMIRSARFTELVGARLAARPGVRLLRATVERIRDLPAAGDRPGDRSRPGPGARTGPGAPPGPGARPGREARPGGGLRTGAGVRGGPETPPAPEARPRPGPETPSGPEARRRPETPPGPGARMSPEASPGPEAQAGPGAPPGPGASPGPGFGPGGGAPRAEVVCAAPDGRRTVLRARWVYDSRPPAALPPARTTLLQHFRGWFVRTARPAFDPAVATLMDFRVPRPAHGLAFGYVLPLGEREALVEYTEFSRRPLSRPEYDEALGRYAAGALGLGAFEVTAAEQGVIPMTDARLPRRTGSGVFRIGAAGGATRPATGYTFAAVQRQSAAIAAGLRAGRDRPPPPPHSRRALAMDAVLLRALDTGRIDGPDFFARLFGSVPFDRMLRFLDGGTRLREDLSIGFATPVVPMLRTAAELPFLRRTEHPVPPSGQPTPPASAPTVRDTREKSSP</sequence>